<dbReference type="CDD" id="cd00586">
    <property type="entry name" value="4HBT"/>
    <property type="match status" value="1"/>
</dbReference>
<dbReference type="Pfam" id="PF13279">
    <property type="entry name" value="4HBT_2"/>
    <property type="match status" value="1"/>
</dbReference>
<dbReference type="GO" id="GO:0016787">
    <property type="term" value="F:hydrolase activity"/>
    <property type="evidence" value="ECO:0007669"/>
    <property type="project" value="UniProtKB-KW"/>
</dbReference>
<dbReference type="EMBL" id="FUWX01000006">
    <property type="protein sequence ID" value="SJZ52592.1"/>
    <property type="molecule type" value="Genomic_DNA"/>
</dbReference>
<dbReference type="RefSeq" id="WP_078693339.1">
    <property type="nucleotide sequence ID" value="NZ_FUWX01000006.1"/>
</dbReference>
<proteinExistence type="predicted"/>
<dbReference type="Proteomes" id="UP000191153">
    <property type="component" value="Unassembled WGS sequence"/>
</dbReference>
<dbReference type="STRING" id="180163.SAMN02745174_00802"/>
<dbReference type="SUPFAM" id="SSF54637">
    <property type="entry name" value="Thioesterase/thiol ester dehydrase-isomerase"/>
    <property type="match status" value="1"/>
</dbReference>
<evidence type="ECO:0000313" key="1">
    <source>
        <dbReference type="EMBL" id="SJZ52592.1"/>
    </source>
</evidence>
<dbReference type="AlphaFoldDB" id="A0A1T4LCS0"/>
<keyword evidence="2" id="KW-1185">Reference proteome</keyword>
<sequence>MFFSKYKVNVSDINYGGHMGNERALILFQQCRIDFFHFLGLSEINIGDNIGTIQKDAHVNYHKEIFLGTLLTIRIKNIELSRTSFNVFYEILNQDYETLIDGSTLIVAYDYEKKKISKLPNIFKDSLNEYLKNIK</sequence>
<accession>A0A1T4LCS0</accession>
<organism evidence="1 2">
    <name type="scientific">Cetobacterium ceti</name>
    <dbReference type="NCBI Taxonomy" id="180163"/>
    <lineage>
        <taxon>Bacteria</taxon>
        <taxon>Fusobacteriati</taxon>
        <taxon>Fusobacteriota</taxon>
        <taxon>Fusobacteriia</taxon>
        <taxon>Fusobacteriales</taxon>
        <taxon>Fusobacteriaceae</taxon>
        <taxon>Cetobacterium</taxon>
    </lineage>
</organism>
<dbReference type="InterPro" id="IPR029069">
    <property type="entry name" value="HotDog_dom_sf"/>
</dbReference>
<dbReference type="OrthoDB" id="9799036at2"/>
<keyword evidence="1" id="KW-0378">Hydrolase</keyword>
<reference evidence="1 2" key="1">
    <citation type="submission" date="2017-02" db="EMBL/GenBank/DDBJ databases">
        <authorList>
            <person name="Peterson S.W."/>
        </authorList>
    </citation>
    <scope>NUCLEOTIDE SEQUENCE [LARGE SCALE GENOMIC DNA]</scope>
    <source>
        <strain evidence="1 2">ATCC 700028</strain>
    </source>
</reference>
<name>A0A1T4LCS0_9FUSO</name>
<dbReference type="Gene3D" id="3.10.129.10">
    <property type="entry name" value="Hotdog Thioesterase"/>
    <property type="match status" value="1"/>
</dbReference>
<gene>
    <name evidence="1" type="ORF">SAMN02745174_00802</name>
</gene>
<evidence type="ECO:0000313" key="2">
    <source>
        <dbReference type="Proteomes" id="UP000191153"/>
    </source>
</evidence>
<protein>
    <submittedName>
        <fullName evidence="1">Acyl-CoA thioester hydrolase</fullName>
    </submittedName>
</protein>